<accession>A0ABW9U5A8</accession>
<dbReference type="Gene3D" id="1.10.8.610">
    <property type="entry name" value="SirC, precorrin-2 dehydrogenase, C-terminal helical domain-like"/>
    <property type="match status" value="1"/>
</dbReference>
<organism evidence="7 8">
    <name type="scientific">Paenibacillus anseongense</name>
    <dbReference type="NCBI Taxonomy" id="2682845"/>
    <lineage>
        <taxon>Bacteria</taxon>
        <taxon>Bacillati</taxon>
        <taxon>Bacillota</taxon>
        <taxon>Bacilli</taxon>
        <taxon>Bacillales</taxon>
        <taxon>Paenibacillaceae</taxon>
        <taxon>Paenibacillus</taxon>
    </lineage>
</organism>
<dbReference type="PANTHER" id="PTHR35330:SF1">
    <property type="entry name" value="SIROHEME BIOSYNTHESIS PROTEIN MET8"/>
    <property type="match status" value="1"/>
</dbReference>
<dbReference type="SUPFAM" id="SSF51735">
    <property type="entry name" value="NAD(P)-binding Rossmann-fold domains"/>
    <property type="match status" value="1"/>
</dbReference>
<dbReference type="PANTHER" id="PTHR35330">
    <property type="entry name" value="SIROHEME BIOSYNTHESIS PROTEIN MET8"/>
    <property type="match status" value="1"/>
</dbReference>
<dbReference type="SUPFAM" id="SSF75615">
    <property type="entry name" value="Siroheme synthase middle domains-like"/>
    <property type="match status" value="1"/>
</dbReference>
<dbReference type="Pfam" id="PF13241">
    <property type="entry name" value="NAD_binding_7"/>
    <property type="match status" value="1"/>
</dbReference>
<evidence type="ECO:0000256" key="4">
    <source>
        <dbReference type="ARBA" id="ARBA00023027"/>
    </source>
</evidence>
<comment type="pathway">
    <text evidence="1">Porphyrin-containing compound metabolism; siroheme biosynthesis; sirohydrochlorin from precorrin-2: step 1/1.</text>
</comment>
<proteinExistence type="predicted"/>
<keyword evidence="3" id="KW-0560">Oxidoreductase</keyword>
<evidence type="ECO:0000256" key="6">
    <source>
        <dbReference type="ARBA" id="ARBA00047561"/>
    </source>
</evidence>
<comment type="caution">
    <text evidence="7">The sequence shown here is derived from an EMBL/GenBank/DDBJ whole genome shotgun (WGS) entry which is preliminary data.</text>
</comment>
<evidence type="ECO:0000256" key="1">
    <source>
        <dbReference type="ARBA" id="ARBA00005010"/>
    </source>
</evidence>
<dbReference type="EC" id="1.3.1.76" evidence="2"/>
<dbReference type="InterPro" id="IPR006367">
    <property type="entry name" value="Sirohaem_synthase_N"/>
</dbReference>
<protein>
    <recommendedName>
        <fullName evidence="2">precorrin-2 dehydrogenase</fullName>
        <ecNumber evidence="2">1.3.1.76</ecNumber>
    </recommendedName>
</protein>
<evidence type="ECO:0000313" key="7">
    <source>
        <dbReference type="EMBL" id="MVQ35282.1"/>
    </source>
</evidence>
<reference evidence="7 8" key="1">
    <citation type="submission" date="2019-12" db="EMBL/GenBank/DDBJ databases">
        <authorList>
            <person name="Huq M.A."/>
        </authorList>
    </citation>
    <scope>NUCLEOTIDE SEQUENCE [LARGE SCALE GENOMIC DNA]</scope>
    <source>
        <strain evidence="7 8">MAH-34</strain>
    </source>
</reference>
<dbReference type="NCBIfam" id="TIGR01470">
    <property type="entry name" value="cysG_Nterm"/>
    <property type="match status" value="1"/>
</dbReference>
<dbReference type="InterPro" id="IPR036291">
    <property type="entry name" value="NAD(P)-bd_dom_sf"/>
</dbReference>
<dbReference type="InterPro" id="IPR028161">
    <property type="entry name" value="Met8-like"/>
</dbReference>
<keyword evidence="5" id="KW-0627">Porphyrin biosynthesis</keyword>
<keyword evidence="4" id="KW-0520">NAD</keyword>
<evidence type="ECO:0000256" key="2">
    <source>
        <dbReference type="ARBA" id="ARBA00012400"/>
    </source>
</evidence>
<evidence type="ECO:0000313" key="8">
    <source>
        <dbReference type="Proteomes" id="UP000467637"/>
    </source>
</evidence>
<evidence type="ECO:0000256" key="3">
    <source>
        <dbReference type="ARBA" id="ARBA00023002"/>
    </source>
</evidence>
<sequence>MELLNMKYPYPIMVNLAGKQCLVIGGGPVAERKVFSLLEAGARVTMISMEFTERLAELANHSAVVLHRQTFHPSMMTSEEFMPFTLVVAATNSAEVNAQVYEFATVHGKLVNVVDQPELSSYIQPSVVRRGKLVIAVSTGGASPSAARKIARELDNNYGEEYEIYLDFLSEVRHLVQSQIADKQARQRMFKEMLDWDVLEKIRDGSFDNWKDKLYLAIERGPWPNGLAGQVDTDRPSWSTITDFGQRV</sequence>
<dbReference type="InterPro" id="IPR042518">
    <property type="entry name" value="SirC_C"/>
</dbReference>
<dbReference type="EMBL" id="WSEM01000008">
    <property type="protein sequence ID" value="MVQ35282.1"/>
    <property type="molecule type" value="Genomic_DNA"/>
</dbReference>
<comment type="catalytic activity">
    <reaction evidence="6">
        <text>precorrin-2 + NAD(+) = sirohydrochlorin + NADH + 2 H(+)</text>
        <dbReference type="Rhea" id="RHEA:15613"/>
        <dbReference type="ChEBI" id="CHEBI:15378"/>
        <dbReference type="ChEBI" id="CHEBI:57540"/>
        <dbReference type="ChEBI" id="CHEBI:57945"/>
        <dbReference type="ChEBI" id="CHEBI:58351"/>
        <dbReference type="ChEBI" id="CHEBI:58827"/>
        <dbReference type="EC" id="1.3.1.76"/>
    </reaction>
</comment>
<name>A0ABW9U5A8_9BACL</name>
<dbReference type="Proteomes" id="UP000467637">
    <property type="component" value="Unassembled WGS sequence"/>
</dbReference>
<keyword evidence="8" id="KW-1185">Reference proteome</keyword>
<dbReference type="Gene3D" id="3.40.50.720">
    <property type="entry name" value="NAD(P)-binding Rossmann-like Domain"/>
    <property type="match status" value="1"/>
</dbReference>
<evidence type="ECO:0000256" key="5">
    <source>
        <dbReference type="ARBA" id="ARBA00023244"/>
    </source>
</evidence>
<gene>
    <name evidence="7" type="ORF">GON05_11505</name>
</gene>